<dbReference type="AlphaFoldDB" id="A0AAE3G6M3"/>
<keyword evidence="1" id="KW-0472">Membrane</keyword>
<keyword evidence="1" id="KW-0812">Transmembrane</keyword>
<proteinExistence type="predicted"/>
<sequence>MEYGKGVSPLKWRWIAVVGLVLAILLFLWARPVDREEPDPQLGYTPQGDVHAMLLAERLFNDLTTVFTSPDTSMEQLPPYPGSHDDLAGVLEYYRANLADLRDGRLCLSGAGCPERDRIILRGLVGLLGQATRLQDMEEDAALDDTTLRIFRAEVMETHAETLNALGDTLTGDGGEVFRQGSLLTRMNAIATRAGANDAEEDRRSQAMAVLEEAMEKTHRLGLDGGPGGELSRSVVRLRGSEMLEAGTVEPTQVLDLMAHMFGSLLPVAGDHDIELDLLDEYLLSNYSGIASSLRWTLIRQLDPPPAREQG</sequence>
<evidence type="ECO:0000313" key="3">
    <source>
        <dbReference type="Proteomes" id="UP001205843"/>
    </source>
</evidence>
<accession>A0AAE3G6M3</accession>
<evidence type="ECO:0000313" key="2">
    <source>
        <dbReference type="EMBL" id="MCP1676004.1"/>
    </source>
</evidence>
<evidence type="ECO:0000256" key="1">
    <source>
        <dbReference type="SAM" id="Phobius"/>
    </source>
</evidence>
<keyword evidence="3" id="KW-1185">Reference proteome</keyword>
<dbReference type="Proteomes" id="UP001205843">
    <property type="component" value="Unassembled WGS sequence"/>
</dbReference>
<dbReference type="EMBL" id="JALJXV010000007">
    <property type="protein sequence ID" value="MCP1676004.1"/>
    <property type="molecule type" value="Genomic_DNA"/>
</dbReference>
<organism evidence="2 3">
    <name type="scientific">Natronocella acetinitrilica</name>
    <dbReference type="NCBI Taxonomy" id="414046"/>
    <lineage>
        <taxon>Bacteria</taxon>
        <taxon>Pseudomonadati</taxon>
        <taxon>Pseudomonadota</taxon>
        <taxon>Gammaproteobacteria</taxon>
        <taxon>Chromatiales</taxon>
        <taxon>Ectothiorhodospiraceae</taxon>
        <taxon>Natronocella</taxon>
    </lineage>
</organism>
<gene>
    <name evidence="2" type="ORF">J2T57_003159</name>
</gene>
<keyword evidence="1" id="KW-1133">Transmembrane helix</keyword>
<reference evidence="2" key="1">
    <citation type="submission" date="2022-03" db="EMBL/GenBank/DDBJ databases">
        <title>Genomic Encyclopedia of Type Strains, Phase III (KMG-III): the genomes of soil and plant-associated and newly described type strains.</title>
        <authorList>
            <person name="Whitman W."/>
        </authorList>
    </citation>
    <scope>NUCLEOTIDE SEQUENCE</scope>
    <source>
        <strain evidence="2">ANL 6-2</strain>
    </source>
</reference>
<comment type="caution">
    <text evidence="2">The sequence shown here is derived from an EMBL/GenBank/DDBJ whole genome shotgun (WGS) entry which is preliminary data.</text>
</comment>
<feature type="transmembrane region" description="Helical" evidence="1">
    <location>
        <begin position="12"/>
        <end position="30"/>
    </location>
</feature>
<name>A0AAE3G6M3_9GAMM</name>
<protein>
    <submittedName>
        <fullName evidence="2">Uncharacterized protein</fullName>
    </submittedName>
</protein>